<dbReference type="GO" id="GO:0005576">
    <property type="term" value="C:extracellular region"/>
    <property type="evidence" value="ECO:0007669"/>
    <property type="project" value="UniProtKB-SubCell"/>
</dbReference>
<evidence type="ECO:0000259" key="13">
    <source>
        <dbReference type="Pfam" id="PF00149"/>
    </source>
</evidence>
<organism evidence="14 15">
    <name type="scientific">Arabidopsis thaliana</name>
    <name type="common">Mouse-ear cress</name>
    <dbReference type="NCBI Taxonomy" id="3702"/>
    <lineage>
        <taxon>Eukaryota</taxon>
        <taxon>Viridiplantae</taxon>
        <taxon>Streptophyta</taxon>
        <taxon>Embryophyta</taxon>
        <taxon>Tracheophyta</taxon>
        <taxon>Spermatophyta</taxon>
        <taxon>Magnoliopsida</taxon>
        <taxon>eudicotyledons</taxon>
        <taxon>Gunneridae</taxon>
        <taxon>Pentapetalae</taxon>
        <taxon>rosids</taxon>
        <taxon>malvids</taxon>
        <taxon>Brassicales</taxon>
        <taxon>Brassicaceae</taxon>
        <taxon>Camelineae</taxon>
        <taxon>Arabidopsis</taxon>
    </lineage>
</organism>
<evidence type="ECO:0000256" key="10">
    <source>
        <dbReference type="ARBA" id="ARBA00023004"/>
    </source>
</evidence>
<comment type="caution">
    <text evidence="14">The sequence shown here is derived from an EMBL/GenBank/DDBJ whole genome shotgun (WGS) entry which is preliminary data.</text>
</comment>
<comment type="cofactor">
    <cofactor evidence="1">
        <name>Zn(2+)</name>
        <dbReference type="ChEBI" id="CHEBI:29105"/>
    </cofactor>
</comment>
<dbReference type="FunFam" id="3.60.21.10:FF:000038">
    <property type="entry name" value="Probable inactive purple acid phosphatase 29"/>
    <property type="match status" value="1"/>
</dbReference>
<comment type="subunit">
    <text evidence="5">Homodimer.</text>
</comment>
<dbReference type="PIRSF" id="PIRSF030250">
    <property type="entry name" value="Ptase_At2g46880"/>
    <property type="match status" value="1"/>
</dbReference>
<comment type="subcellular location">
    <subcellularLocation>
        <location evidence="3">Secreted</location>
    </subcellularLocation>
</comment>
<evidence type="ECO:0000256" key="6">
    <source>
        <dbReference type="ARBA" id="ARBA00022525"/>
    </source>
</evidence>
<sequence length="389" mass="43562">MADNRRRRSLFDFLLFSVFLGLACLCLSPIPATAQRRKLRFSVNGEFKILQVADMHFANGAKTQCQNVLPSQRAHCSDLNTTIFMSRVIAAEKPDLIVFTGDNIFGFDVKDALKSINAAFAPAIASKIPWVAILGNHDQESTFTRQQVMNHIVKLPNTLSQVNPPEAAHYIDGFGNYNLQIHGAADSKLQNKSVLNLYFLDSGDYSSVPYMEGYDWIKTSQQFWFDRTSKRLKREYNAKPNPQEGIAPGLAYFHIPLPEFLSFDSKNATKGVRQEGTSAASTNSGFFTTLIARGDVKSVFVGHDHVNDFCGELKGLNLCYGGGFGYHAYGKAGWERRARVVVVDLNKKRKGKWGAVKSIKTWKRLDDKHLSVIDSQVLWNNSAKKLVVR</sequence>
<dbReference type="AlphaFoldDB" id="A0A178UGX4"/>
<comment type="similarity">
    <text evidence="4">Belongs to the metallophosphoesterase superfamily. Purple acid phosphatase family.</text>
</comment>
<evidence type="ECO:0000256" key="4">
    <source>
        <dbReference type="ARBA" id="ARBA00008723"/>
    </source>
</evidence>
<evidence type="ECO:0000256" key="9">
    <source>
        <dbReference type="ARBA" id="ARBA00022833"/>
    </source>
</evidence>
<dbReference type="PANTHER" id="PTHR32440">
    <property type="entry name" value="PHOSPHATASE DCR2-RELATED-RELATED"/>
    <property type="match status" value="1"/>
</dbReference>
<evidence type="ECO:0000256" key="12">
    <source>
        <dbReference type="SAM" id="SignalP"/>
    </source>
</evidence>
<evidence type="ECO:0000313" key="15">
    <source>
        <dbReference type="Proteomes" id="UP000078284"/>
    </source>
</evidence>
<proteinExistence type="inferred from homology"/>
<dbReference type="Pfam" id="PF00149">
    <property type="entry name" value="Metallophos"/>
    <property type="match status" value="1"/>
</dbReference>
<dbReference type="EMBL" id="LUHQ01000005">
    <property type="protein sequence ID" value="OAO92909.1"/>
    <property type="molecule type" value="Genomic_DNA"/>
</dbReference>
<dbReference type="GO" id="GO:0046872">
    <property type="term" value="F:metal ion binding"/>
    <property type="evidence" value="ECO:0007669"/>
    <property type="project" value="UniProtKB-KW"/>
</dbReference>
<evidence type="ECO:0000256" key="11">
    <source>
        <dbReference type="ARBA" id="ARBA00023180"/>
    </source>
</evidence>
<feature type="domain" description="Calcineurin-like phosphoesterase" evidence="13">
    <location>
        <begin position="47"/>
        <end position="306"/>
    </location>
</feature>
<dbReference type="PANTHER" id="PTHR32440:SF0">
    <property type="entry name" value="PHOSPHATASE DCR2-RELATED"/>
    <property type="match status" value="1"/>
</dbReference>
<gene>
    <name evidence="14" type="ordered locus">AXX17_At5g62720</name>
</gene>
<evidence type="ECO:0000256" key="3">
    <source>
        <dbReference type="ARBA" id="ARBA00004613"/>
    </source>
</evidence>
<dbReference type="GO" id="GO:0016787">
    <property type="term" value="F:hydrolase activity"/>
    <property type="evidence" value="ECO:0007669"/>
    <property type="project" value="InterPro"/>
</dbReference>
<evidence type="ECO:0000256" key="5">
    <source>
        <dbReference type="ARBA" id="ARBA00011738"/>
    </source>
</evidence>
<dbReference type="InterPro" id="IPR011230">
    <property type="entry name" value="PAP14/16/28/29"/>
</dbReference>
<feature type="chain" id="PRO_5008093959" evidence="12">
    <location>
        <begin position="35"/>
        <end position="389"/>
    </location>
</feature>
<keyword evidence="9" id="KW-0862">Zinc</keyword>
<evidence type="ECO:0000313" key="14">
    <source>
        <dbReference type="EMBL" id="OAO92909.1"/>
    </source>
</evidence>
<evidence type="ECO:0000256" key="7">
    <source>
        <dbReference type="ARBA" id="ARBA00022723"/>
    </source>
</evidence>
<keyword evidence="7" id="KW-0479">Metal-binding</keyword>
<keyword evidence="8 12" id="KW-0732">Signal</keyword>
<protein>
    <submittedName>
        <fullName evidence="14">PAP29</fullName>
    </submittedName>
</protein>
<accession>A0A178UGX4</accession>
<evidence type="ECO:0000256" key="2">
    <source>
        <dbReference type="ARBA" id="ARBA00001962"/>
    </source>
</evidence>
<dbReference type="Proteomes" id="UP000078284">
    <property type="component" value="Chromosome 5"/>
</dbReference>
<dbReference type="CDD" id="cd07383">
    <property type="entry name" value="MPP_Dcr2"/>
    <property type="match status" value="1"/>
</dbReference>
<evidence type="ECO:0000256" key="8">
    <source>
        <dbReference type="ARBA" id="ARBA00022729"/>
    </source>
</evidence>
<name>A0A178UGX4_ARATH</name>
<keyword evidence="6" id="KW-0964">Secreted</keyword>
<evidence type="ECO:0000256" key="1">
    <source>
        <dbReference type="ARBA" id="ARBA00001947"/>
    </source>
</evidence>
<dbReference type="InterPro" id="IPR029052">
    <property type="entry name" value="Metallo-depent_PP-like"/>
</dbReference>
<comment type="cofactor">
    <cofactor evidence="2">
        <name>Fe cation</name>
        <dbReference type="ChEBI" id="CHEBI:24875"/>
    </cofactor>
</comment>
<dbReference type="InterPro" id="IPR004843">
    <property type="entry name" value="Calcineurin-like_PHP"/>
</dbReference>
<dbReference type="SUPFAM" id="SSF56300">
    <property type="entry name" value="Metallo-dependent phosphatases"/>
    <property type="match status" value="1"/>
</dbReference>
<dbReference type="ExpressionAtlas" id="A0A178UGX4">
    <property type="expression patterns" value="baseline and differential"/>
</dbReference>
<keyword evidence="11" id="KW-0325">Glycoprotein</keyword>
<dbReference type="PROSITE" id="PS51257">
    <property type="entry name" value="PROKAR_LIPOPROTEIN"/>
    <property type="match status" value="1"/>
</dbReference>
<keyword evidence="10" id="KW-0408">Iron</keyword>
<dbReference type="Gene3D" id="3.60.21.10">
    <property type="match status" value="1"/>
</dbReference>
<feature type="signal peptide" evidence="12">
    <location>
        <begin position="1"/>
        <end position="34"/>
    </location>
</feature>
<reference evidence="15" key="1">
    <citation type="journal article" date="2016" name="Proc. Natl. Acad. Sci. U.S.A.">
        <title>Chromosome-level assembly of Arabidopsis thaliana Ler reveals the extent of translocation and inversion polymorphisms.</title>
        <authorList>
            <person name="Zapata L."/>
            <person name="Ding J."/>
            <person name="Willing E.M."/>
            <person name="Hartwig B."/>
            <person name="Bezdan D."/>
            <person name="Jiao W.B."/>
            <person name="Patel V."/>
            <person name="Velikkakam James G."/>
            <person name="Koornneef M."/>
            <person name="Ossowski S."/>
            <person name="Schneeberger K."/>
        </authorList>
    </citation>
    <scope>NUCLEOTIDE SEQUENCE [LARGE SCALE GENOMIC DNA]</scope>
    <source>
        <strain evidence="15">cv. Landsberg erecta</strain>
    </source>
</reference>